<dbReference type="Proteomes" id="UP000323046">
    <property type="component" value="Chromosome"/>
</dbReference>
<accession>A0A5P2BG36</accession>
<gene>
    <name evidence="1" type="ORF">DEJ47_23490</name>
</gene>
<reference evidence="1 2" key="1">
    <citation type="submission" date="2018-05" db="EMBL/GenBank/DDBJ databases">
        <title>Streptomyces venezuelae.</title>
        <authorList>
            <person name="Kim W."/>
            <person name="Lee N."/>
            <person name="Cho B.-K."/>
        </authorList>
    </citation>
    <scope>NUCLEOTIDE SEQUENCE [LARGE SCALE GENOMIC DNA]</scope>
    <source>
        <strain evidence="1 2">ATCC 14583</strain>
    </source>
</reference>
<dbReference type="OrthoDB" id="4139076at2"/>
<organism evidence="1 2">
    <name type="scientific">Streptomyces venezuelae</name>
    <dbReference type="NCBI Taxonomy" id="54571"/>
    <lineage>
        <taxon>Bacteria</taxon>
        <taxon>Bacillati</taxon>
        <taxon>Actinomycetota</taxon>
        <taxon>Actinomycetes</taxon>
        <taxon>Kitasatosporales</taxon>
        <taxon>Streptomycetaceae</taxon>
        <taxon>Streptomyces</taxon>
    </lineage>
</organism>
<dbReference type="AlphaFoldDB" id="A0A5P2BG36"/>
<evidence type="ECO:0000313" key="1">
    <source>
        <dbReference type="EMBL" id="QES28997.1"/>
    </source>
</evidence>
<sequence length="738" mass="81352">MPDELGFDELLDDGGLIARLLGKTAAGRKRELLYGHGTDLPVVLLVGGPGMGKGRLLRCIRTRFGPRVPTAYLDCAQTDARELAEERPGSRSEVTEALRKIALQYGDWGGDGGGIAVPRLYAGLAAVAAGDRLARAAPLVDEVGRLEGILPPGSFWRGVLKGTARNYVGYVAGLVTSPLAGPFLNALLEGLFARVSTEGRAALTACYGEYPGAGGHPQAGLRALGEDFQQGGEARRIAEGFLFRALRQDIDAAYHGVRGRMSRVGRPALLLDHADGSLGRRLLKPALEDRERGHHDRLVVFATARREDGGRFLHRAGSTHEGMAVWQPFTGTLPEWSRPPGGVPDHAPLWRGVLLVRMPVLTRDRQKDEIARLRGGHEQPDNAVRLRVHSGVHRLSGGRPRFVTRLGEATAATVFPTPEQCTDWAILDARVRASEDEQGRPVDDRPVADVLVDELVDRERPEELPPEHRGHWLDLLTHLSVAHDVECAQTLMRAVQEDRTERLNAYRIAELLEDTGWPRCPRHFIGDLGLRRLLTRRLYRLRDGGAAWHADHALLQGHYRDLGDRHPDPLFVTAAAHRMHHLLASDGADLVTRYLADAFRTRPVDEWCEELLAIADAALIGTADDRYARALGETQVRGDTLRRRVDRLLHAVWLTEDRTQPLEEIVPGVLRGPLRELSEELARIADEAVRHQGPEGADVARAADGAALLIRMARDWGDRAEDKQPLKRCVCTEHIGFG</sequence>
<name>A0A5P2BG36_STRVZ</name>
<evidence type="ECO:0000313" key="2">
    <source>
        <dbReference type="Proteomes" id="UP000323046"/>
    </source>
</evidence>
<keyword evidence="2" id="KW-1185">Reference proteome</keyword>
<dbReference type="RefSeq" id="WP_150171334.1">
    <property type="nucleotide sequence ID" value="NZ_CP029193.1"/>
</dbReference>
<dbReference type="EMBL" id="CP029193">
    <property type="protein sequence ID" value="QES28997.1"/>
    <property type="molecule type" value="Genomic_DNA"/>
</dbReference>
<proteinExistence type="predicted"/>
<protein>
    <submittedName>
        <fullName evidence="1">Uncharacterized protein</fullName>
    </submittedName>
</protein>